<dbReference type="GO" id="GO:0044732">
    <property type="term" value="C:mitotic spindle pole body"/>
    <property type="evidence" value="ECO:0007669"/>
    <property type="project" value="TreeGrafter"/>
</dbReference>
<keyword evidence="2" id="KW-0963">Cytoplasm</keyword>
<keyword evidence="8" id="KW-1185">Reference proteome</keyword>
<protein>
    <submittedName>
        <fullName evidence="7">Mitotic exit network regulator, forms GTPase-activating Bfa1p-Bub2p complex</fullName>
    </submittedName>
</protein>
<dbReference type="HOGENOM" id="CLU_029367_2_1_1"/>
<gene>
    <name evidence="7" type="ordered locus">PAS_chr1-3_0065</name>
</gene>
<dbReference type="EMBL" id="FN392319">
    <property type="protein sequence ID" value="CAY67117.1"/>
    <property type="molecule type" value="Genomic_DNA"/>
</dbReference>
<keyword evidence="4" id="KW-0131">Cell cycle</keyword>
<dbReference type="Proteomes" id="UP000000314">
    <property type="component" value="Chromosome 1"/>
</dbReference>
<evidence type="ECO:0000313" key="8">
    <source>
        <dbReference type="Proteomes" id="UP000000314"/>
    </source>
</evidence>
<dbReference type="KEGG" id="ppa:PAS_chr1-3_0065"/>
<dbReference type="Gene3D" id="1.10.8.270">
    <property type="entry name" value="putative rabgap domain of human tbc1 domain family member 14 like domains"/>
    <property type="match status" value="1"/>
</dbReference>
<dbReference type="GeneID" id="8197375"/>
<dbReference type="FunCoup" id="C4QV47">
    <property type="interactions" value="199"/>
</dbReference>
<keyword evidence="3" id="KW-0206">Cytoskeleton</keyword>
<dbReference type="OrthoDB" id="10263206at2759"/>
<evidence type="ECO:0000259" key="6">
    <source>
        <dbReference type="PROSITE" id="PS50086"/>
    </source>
</evidence>
<evidence type="ECO:0000256" key="3">
    <source>
        <dbReference type="ARBA" id="ARBA00023212"/>
    </source>
</evidence>
<dbReference type="PROSITE" id="PS50086">
    <property type="entry name" value="TBC_RABGAP"/>
    <property type="match status" value="1"/>
</dbReference>
<dbReference type="PANTHER" id="PTHR22957">
    <property type="entry name" value="TBC1 DOMAIN FAMILY MEMBER GTPASE-ACTIVATING PROTEIN"/>
    <property type="match status" value="1"/>
</dbReference>
<dbReference type="InterPro" id="IPR035969">
    <property type="entry name" value="Rab-GAP_TBC_sf"/>
</dbReference>
<reference evidence="7 8" key="1">
    <citation type="journal article" date="2009" name="Nat. Biotechnol.">
        <title>Genome sequence of the recombinant protein production host Pichia pastoris.</title>
        <authorList>
            <person name="De Schutter K."/>
            <person name="Lin Y.C."/>
            <person name="Tiels P."/>
            <person name="Van Hecke A."/>
            <person name="Glinka S."/>
            <person name="Weber-Lehmann J."/>
            <person name="Rouze P."/>
            <person name="Van de Peer Y."/>
            <person name="Callewaert N."/>
        </authorList>
    </citation>
    <scope>NUCLEOTIDE SEQUENCE [LARGE SCALE GENOMIC DNA]</scope>
    <source>
        <strain evidence="8">GS115 / ATCC 20864</strain>
    </source>
</reference>
<comment type="similarity">
    <text evidence="5">Belongs to the BUB2 family.</text>
</comment>
<dbReference type="GO" id="GO:1902543">
    <property type="term" value="P:negative regulation of protein localization to mitotic spindle pole body"/>
    <property type="evidence" value="ECO:0007669"/>
    <property type="project" value="EnsemblFungi"/>
</dbReference>
<dbReference type="InterPro" id="IPR000195">
    <property type="entry name" value="Rab-GAP-TBC_dom"/>
</dbReference>
<proteinExistence type="inferred from homology"/>
<dbReference type="GO" id="GO:0031030">
    <property type="term" value="P:negative regulation of septation initiation signaling"/>
    <property type="evidence" value="ECO:0007669"/>
    <property type="project" value="TreeGrafter"/>
</dbReference>
<name>C4QV47_KOMPG</name>
<accession>C4QV47</accession>
<dbReference type="FunFam" id="1.10.8.270:FF:000035">
    <property type="entry name" value="Cell cycle arrest protein BUB2"/>
    <property type="match status" value="1"/>
</dbReference>
<dbReference type="eggNOG" id="KOG2058">
    <property type="taxonomic scope" value="Eukaryota"/>
</dbReference>
<dbReference type="InParanoid" id="C4QV47"/>
<evidence type="ECO:0000256" key="4">
    <source>
        <dbReference type="ARBA" id="ARBA00023306"/>
    </source>
</evidence>
<dbReference type="GO" id="GO:1990334">
    <property type="term" value="C:Bfa1-Bub2 complex"/>
    <property type="evidence" value="ECO:0007669"/>
    <property type="project" value="EnsemblFungi"/>
</dbReference>
<evidence type="ECO:0000256" key="1">
    <source>
        <dbReference type="ARBA" id="ARBA00004245"/>
    </source>
</evidence>
<feature type="domain" description="Rab-GAP TBC" evidence="6">
    <location>
        <begin position="55"/>
        <end position="256"/>
    </location>
</feature>
<dbReference type="PANTHER" id="PTHR22957:SF263">
    <property type="entry name" value="MITOTIC CHECK POINT PROTEIN BUB2"/>
    <property type="match status" value="1"/>
</dbReference>
<organism evidence="7 8">
    <name type="scientific">Komagataella phaffii (strain GS115 / ATCC 20864)</name>
    <name type="common">Yeast</name>
    <name type="synonym">Pichia pastoris</name>
    <dbReference type="NCBI Taxonomy" id="644223"/>
    <lineage>
        <taxon>Eukaryota</taxon>
        <taxon>Fungi</taxon>
        <taxon>Dikarya</taxon>
        <taxon>Ascomycota</taxon>
        <taxon>Saccharomycotina</taxon>
        <taxon>Pichiomycetes</taxon>
        <taxon>Pichiales</taxon>
        <taxon>Pichiaceae</taxon>
        <taxon>Komagataella</taxon>
    </lineage>
</organism>
<evidence type="ECO:0000313" key="7">
    <source>
        <dbReference type="EMBL" id="CAY67117.1"/>
    </source>
</evidence>
<dbReference type="GO" id="GO:0031578">
    <property type="term" value="P:mitotic spindle orientation checkpoint signaling"/>
    <property type="evidence" value="ECO:0007669"/>
    <property type="project" value="EnsemblFungi"/>
</dbReference>
<sequence>MESQLRTKPSMGFKKGRKKDPVEKFITSNQVIVKTGLSQLRYMILAEGLTTHSDLESCPYRCYVWSILLQVPPTESEFYIELVSQGRSQSFDKILNDAHRTLKGDPNYESKVTPTILARTLNCYALMTEIKNENVSRGSKRNSRAYLSSPYIQGMNILMAPFLYVCKTEPQAFLLFDKMINGHMPLYVLPNLEGAHTGVRMVDLCLQIVDPKLHSYLSKKMLKTEIYAFPSVLTLSACTPPLSEVLELWDFLFSYGIHLNVLFIVAQLVLIRSELMKISNPMTLLREFPKLESKKIIKLGISFIEKIPKDVYMLLVKHTHDPTISEQLDAYYR</sequence>
<evidence type="ECO:0000256" key="5">
    <source>
        <dbReference type="ARBA" id="ARBA00061049"/>
    </source>
</evidence>
<dbReference type="RefSeq" id="XP_002489401.1">
    <property type="nucleotide sequence ID" value="XM_002489356.1"/>
</dbReference>
<dbReference type="SMART" id="SM00164">
    <property type="entry name" value="TBC"/>
    <property type="match status" value="1"/>
</dbReference>
<dbReference type="STRING" id="644223.C4QV47"/>
<dbReference type="SUPFAM" id="SSF47923">
    <property type="entry name" value="Ypt/Rab-GAP domain of gyp1p"/>
    <property type="match status" value="2"/>
</dbReference>
<dbReference type="OMA" id="CHKSEPQ"/>
<comment type="subcellular location">
    <subcellularLocation>
        <location evidence="1">Cytoplasm</location>
        <location evidence="1">Cytoskeleton</location>
    </subcellularLocation>
</comment>
<dbReference type="Pfam" id="PF00566">
    <property type="entry name" value="RabGAP-TBC"/>
    <property type="match status" value="1"/>
</dbReference>
<dbReference type="GO" id="GO:0005096">
    <property type="term" value="F:GTPase activator activity"/>
    <property type="evidence" value="ECO:0007669"/>
    <property type="project" value="EnsemblFungi"/>
</dbReference>
<dbReference type="AlphaFoldDB" id="C4QV47"/>
<dbReference type="Gene3D" id="1.10.472.80">
    <property type="entry name" value="Ypt/Rab-GAP domain of gyp1p, domain 3"/>
    <property type="match status" value="1"/>
</dbReference>
<dbReference type="FunFam" id="1.10.472.80:FF:000026">
    <property type="entry name" value="Mitotic check point protein (Bub2)"/>
    <property type="match status" value="1"/>
</dbReference>
<evidence type="ECO:0000256" key="2">
    <source>
        <dbReference type="ARBA" id="ARBA00022490"/>
    </source>
</evidence>